<dbReference type="GO" id="GO:0016491">
    <property type="term" value="F:oxidoreductase activity"/>
    <property type="evidence" value="ECO:0007669"/>
    <property type="project" value="TreeGrafter"/>
</dbReference>
<reference evidence="1" key="2">
    <citation type="submission" date="2025-08" db="UniProtKB">
        <authorList>
            <consortium name="Ensembl"/>
        </authorList>
    </citation>
    <scope>IDENTIFICATION</scope>
</reference>
<dbReference type="AlphaFoldDB" id="A0A4W5RPY8"/>
<keyword evidence="2" id="KW-1185">Reference proteome</keyword>
<dbReference type="PANTHER" id="PTHR43544">
    <property type="entry name" value="SHORT-CHAIN DEHYDROGENASE/REDUCTASE"/>
    <property type="match status" value="1"/>
</dbReference>
<name>A0A4W5RPY8_9TELE</name>
<dbReference type="InterPro" id="IPR036291">
    <property type="entry name" value="NAD(P)-bd_dom_sf"/>
</dbReference>
<protein>
    <submittedName>
        <fullName evidence="1">Zgc:92161</fullName>
    </submittedName>
</protein>
<accession>A0A4W5RPY8</accession>
<dbReference type="SUPFAM" id="SSF51735">
    <property type="entry name" value="NAD(P)-binding Rossmann-fold domains"/>
    <property type="match status" value="2"/>
</dbReference>
<dbReference type="Ensembl" id="ENSHHUT00000089218.1">
    <property type="protein sequence ID" value="ENSHHUP00000086514.1"/>
    <property type="gene ID" value="ENSHHUG00000050065.1"/>
</dbReference>
<dbReference type="InterPro" id="IPR051468">
    <property type="entry name" value="Fungal_SecMetab_SDRs"/>
</dbReference>
<dbReference type="Proteomes" id="UP000314982">
    <property type="component" value="Unassembled WGS sequence"/>
</dbReference>
<dbReference type="GeneTree" id="ENSGT00940000166524"/>
<organism evidence="1 2">
    <name type="scientific">Hucho hucho</name>
    <name type="common">huchen</name>
    <dbReference type="NCBI Taxonomy" id="62062"/>
    <lineage>
        <taxon>Eukaryota</taxon>
        <taxon>Metazoa</taxon>
        <taxon>Chordata</taxon>
        <taxon>Craniata</taxon>
        <taxon>Vertebrata</taxon>
        <taxon>Euteleostomi</taxon>
        <taxon>Actinopterygii</taxon>
        <taxon>Neopterygii</taxon>
        <taxon>Teleostei</taxon>
        <taxon>Protacanthopterygii</taxon>
        <taxon>Salmoniformes</taxon>
        <taxon>Salmonidae</taxon>
        <taxon>Salmoninae</taxon>
        <taxon>Hucho</taxon>
    </lineage>
</organism>
<proteinExistence type="predicted"/>
<reference evidence="1" key="3">
    <citation type="submission" date="2025-09" db="UniProtKB">
        <authorList>
            <consortium name="Ensembl"/>
        </authorList>
    </citation>
    <scope>IDENTIFICATION</scope>
</reference>
<evidence type="ECO:0000313" key="2">
    <source>
        <dbReference type="Proteomes" id="UP000314982"/>
    </source>
</evidence>
<dbReference type="Gene3D" id="3.40.50.720">
    <property type="entry name" value="NAD(P)-binding Rossmann-like Domain"/>
    <property type="match status" value="2"/>
</dbReference>
<reference evidence="2" key="1">
    <citation type="submission" date="2018-06" db="EMBL/GenBank/DDBJ databases">
        <title>Genome assembly of Danube salmon.</title>
        <authorList>
            <person name="Macqueen D.J."/>
            <person name="Gundappa M.K."/>
        </authorList>
    </citation>
    <scope>NUCLEOTIDE SEQUENCE [LARGE SCALE GENOMIC DNA]</scope>
</reference>
<sequence length="212" mass="23307">MAAKACSVLITGANRGLGLEMVKQMVESPCPVRQLLACCRDLDGLRAEVRAELLLLEQREGIGDIQNVFVFPKVCKQKVQNTEGMIHFCFLCLPLSSGKPGMSCSKAAVSWFYVQSIVLYPLLFNTLPPFSLPAPPFLSSQDGLNMLALCATEEFRKDEILFAILHPGWVRTDMGGEGVSLTESVGLLRAMDSLTEKQTGAFLDYEGKVMPW</sequence>
<evidence type="ECO:0000313" key="1">
    <source>
        <dbReference type="Ensembl" id="ENSHHUP00000086514.1"/>
    </source>
</evidence>
<dbReference type="GO" id="GO:0005737">
    <property type="term" value="C:cytoplasm"/>
    <property type="evidence" value="ECO:0007669"/>
    <property type="project" value="TreeGrafter"/>
</dbReference>
<dbReference type="PANTHER" id="PTHR43544:SF33">
    <property type="entry name" value="C-FACTOR"/>
    <property type="match status" value="1"/>
</dbReference>